<feature type="region of interest" description="Disordered" evidence="1">
    <location>
        <begin position="1"/>
        <end position="47"/>
    </location>
</feature>
<gene>
    <name evidence="3" type="primary">yqjG</name>
    <name evidence="3" type="ORF">LCER1_G008941</name>
</gene>
<accession>A0A7D8YLV1</accession>
<dbReference type="GO" id="GO:0004364">
    <property type="term" value="F:glutathione transferase activity"/>
    <property type="evidence" value="ECO:0007669"/>
    <property type="project" value="InterPro"/>
</dbReference>
<dbReference type="SUPFAM" id="SSF47616">
    <property type="entry name" value="GST C-terminal domain-like"/>
    <property type="match status" value="1"/>
</dbReference>
<dbReference type="GO" id="GO:0005737">
    <property type="term" value="C:cytoplasm"/>
    <property type="evidence" value="ECO:0007669"/>
    <property type="project" value="TreeGrafter"/>
</dbReference>
<dbReference type="Proteomes" id="UP000481288">
    <property type="component" value="Unassembled WGS sequence"/>
</dbReference>
<feature type="domain" description="GST N-terminal" evidence="2">
    <location>
        <begin position="71"/>
        <end position="167"/>
    </location>
</feature>
<comment type="caution">
    <text evidence="3">The sequence shown here is derived from an EMBL/GenBank/DDBJ whole genome shotgun (WGS) entry which is preliminary data.</text>
</comment>
<sequence>MASTTPNTAPKLPPALLPLHHQASKALSAPTPPQNSPQRERETDIPHDDNHPIAFFHILTDIHALYLHLGCPWAHRTNIVYQLKRLHPIIALSIVSYHRAGSHGWTYDGTSKSDATDPVEGFANFKEMYEQADPHYRGGYTVPVLWDRKKKTIVNNDSVGIMRILSTAFDAFLEPRLREASKPDGGLRGESLAEEIDDLGGRIEKDFNWGTYKCGMAGSQADYDDSMKRLFGLLGELDERFGGSRFLFGDHITETDIRLLIILVRTLYYRSPFRHSVLYHLYVQLEDDPSRLWSSTMKSTTKPKGLSRARRTLNWVYSFGDENDACSLETCGSNYATRRMKSRNGVLGTMEIGIGIMAPKHAELVM</sequence>
<dbReference type="EMBL" id="QGMG01001621">
    <property type="protein sequence ID" value="TVY46212.1"/>
    <property type="molecule type" value="Genomic_DNA"/>
</dbReference>
<proteinExistence type="predicted"/>
<evidence type="ECO:0000313" key="4">
    <source>
        <dbReference type="Proteomes" id="UP000481288"/>
    </source>
</evidence>
<dbReference type="PANTHER" id="PTHR32419:SF6">
    <property type="entry name" value="GLUTATHIONE S-TRANSFERASE OMEGA-LIKE 1-RELATED"/>
    <property type="match status" value="1"/>
</dbReference>
<dbReference type="Pfam" id="PF13409">
    <property type="entry name" value="GST_N_2"/>
    <property type="match status" value="1"/>
</dbReference>
<reference evidence="3 4" key="1">
    <citation type="submission" date="2018-05" db="EMBL/GenBank/DDBJ databases">
        <title>Whole genome sequencing for identification of molecular markers to develop diagnostic detection tools for the regulated plant pathogen Lachnellula willkommii.</title>
        <authorList>
            <person name="Giroux E."/>
            <person name="Bilodeau G."/>
        </authorList>
    </citation>
    <scope>NUCLEOTIDE SEQUENCE [LARGE SCALE GENOMIC DNA]</scope>
    <source>
        <strain evidence="3 4">CBS 625.97</strain>
    </source>
</reference>
<organism evidence="3 4">
    <name type="scientific">Lachnellula cervina</name>
    <dbReference type="NCBI Taxonomy" id="1316786"/>
    <lineage>
        <taxon>Eukaryota</taxon>
        <taxon>Fungi</taxon>
        <taxon>Dikarya</taxon>
        <taxon>Ascomycota</taxon>
        <taxon>Pezizomycotina</taxon>
        <taxon>Leotiomycetes</taxon>
        <taxon>Helotiales</taxon>
        <taxon>Lachnaceae</taxon>
        <taxon>Lachnellula</taxon>
    </lineage>
</organism>
<dbReference type="OrthoDB" id="2309723at2759"/>
<dbReference type="Pfam" id="PF13410">
    <property type="entry name" value="GST_C_2"/>
    <property type="match status" value="1"/>
</dbReference>
<dbReference type="InterPro" id="IPR016639">
    <property type="entry name" value="GST_Omega/GSH"/>
</dbReference>
<dbReference type="InterPro" id="IPR004045">
    <property type="entry name" value="Glutathione_S-Trfase_N"/>
</dbReference>
<protein>
    <submittedName>
        <fullName evidence="3">Glutathionyl-hydroquinone reductase YqjG</fullName>
    </submittedName>
</protein>
<dbReference type="SUPFAM" id="SSF52833">
    <property type="entry name" value="Thioredoxin-like"/>
    <property type="match status" value="1"/>
</dbReference>
<dbReference type="InterPro" id="IPR036249">
    <property type="entry name" value="Thioredoxin-like_sf"/>
</dbReference>
<evidence type="ECO:0000259" key="2">
    <source>
        <dbReference type="Pfam" id="PF13409"/>
    </source>
</evidence>
<dbReference type="AlphaFoldDB" id="A0A7D8YLV1"/>
<dbReference type="PANTHER" id="PTHR32419">
    <property type="entry name" value="GLUTATHIONYL-HYDROQUINONE REDUCTASE"/>
    <property type="match status" value="1"/>
</dbReference>
<evidence type="ECO:0000313" key="3">
    <source>
        <dbReference type="EMBL" id="TVY46212.1"/>
    </source>
</evidence>
<dbReference type="Gene3D" id="3.40.30.10">
    <property type="entry name" value="Glutaredoxin"/>
    <property type="match status" value="1"/>
</dbReference>
<name>A0A7D8YLV1_9HELO</name>
<keyword evidence="4" id="KW-1185">Reference proteome</keyword>
<evidence type="ECO:0000256" key="1">
    <source>
        <dbReference type="SAM" id="MobiDB-lite"/>
    </source>
</evidence>
<dbReference type="Gene3D" id="1.20.1050.10">
    <property type="match status" value="1"/>
</dbReference>
<dbReference type="InterPro" id="IPR036282">
    <property type="entry name" value="Glutathione-S-Trfase_C_sf"/>
</dbReference>
<feature type="compositionally biased region" description="Basic and acidic residues" evidence="1">
    <location>
        <begin position="38"/>
        <end position="47"/>
    </location>
</feature>